<evidence type="ECO:0000256" key="1">
    <source>
        <dbReference type="ARBA" id="ARBA00023157"/>
    </source>
</evidence>
<protein>
    <recommendedName>
        <fullName evidence="2">BPTI/Kunitz inhibitor domain-containing protein</fullName>
    </recommendedName>
</protein>
<dbReference type="SMART" id="SM00131">
    <property type="entry name" value="KU"/>
    <property type="match status" value="1"/>
</dbReference>
<proteinExistence type="predicted"/>
<dbReference type="FunFam" id="4.10.410.10:FF:000020">
    <property type="entry name" value="Collagen, type VI, alpha 3"/>
    <property type="match status" value="1"/>
</dbReference>
<dbReference type="GO" id="GO:0004867">
    <property type="term" value="F:serine-type endopeptidase inhibitor activity"/>
    <property type="evidence" value="ECO:0007669"/>
    <property type="project" value="InterPro"/>
</dbReference>
<dbReference type="InterPro" id="IPR036880">
    <property type="entry name" value="Kunitz_BPTI_sf"/>
</dbReference>
<dbReference type="Proteomes" id="UP000261620">
    <property type="component" value="Unplaced"/>
</dbReference>
<name>A0A3Q3X009_MOLML</name>
<feature type="domain" description="BPTI/Kunitz inhibitor" evidence="2">
    <location>
        <begin position="37"/>
        <end position="87"/>
    </location>
</feature>
<dbReference type="Ensembl" id="ENSMMOT00000024540.1">
    <property type="protein sequence ID" value="ENSMMOP00000024138.1"/>
    <property type="gene ID" value="ENSMMOG00000018374.1"/>
</dbReference>
<dbReference type="GO" id="GO:0005615">
    <property type="term" value="C:extracellular space"/>
    <property type="evidence" value="ECO:0007669"/>
    <property type="project" value="TreeGrafter"/>
</dbReference>
<dbReference type="InterPro" id="IPR050098">
    <property type="entry name" value="TFPI/VKTCI-like"/>
</dbReference>
<dbReference type="PRINTS" id="PR00759">
    <property type="entry name" value="BASICPTASE"/>
</dbReference>
<keyword evidence="4" id="KW-1185">Reference proteome</keyword>
<evidence type="ECO:0000259" key="2">
    <source>
        <dbReference type="PROSITE" id="PS50279"/>
    </source>
</evidence>
<keyword evidence="1" id="KW-1015">Disulfide bond</keyword>
<dbReference type="PANTHER" id="PTHR10083">
    <property type="entry name" value="KUNITZ-TYPE PROTEASE INHIBITOR-RELATED"/>
    <property type="match status" value="1"/>
</dbReference>
<dbReference type="Pfam" id="PF00014">
    <property type="entry name" value="Kunitz_BPTI"/>
    <property type="match status" value="1"/>
</dbReference>
<dbReference type="SUPFAM" id="SSF57362">
    <property type="entry name" value="BPTI-like"/>
    <property type="match status" value="1"/>
</dbReference>
<dbReference type="AlphaFoldDB" id="A0A3Q3X009"/>
<reference evidence="3" key="1">
    <citation type="submission" date="2025-08" db="UniProtKB">
        <authorList>
            <consortium name="Ensembl"/>
        </authorList>
    </citation>
    <scope>IDENTIFICATION</scope>
</reference>
<evidence type="ECO:0000313" key="4">
    <source>
        <dbReference type="Proteomes" id="UP000261620"/>
    </source>
</evidence>
<dbReference type="Gene3D" id="4.10.410.10">
    <property type="entry name" value="Pancreatic trypsin inhibitor Kunitz domain"/>
    <property type="match status" value="1"/>
</dbReference>
<organism evidence="3 4">
    <name type="scientific">Mola mola</name>
    <name type="common">Ocean sunfish</name>
    <name type="synonym">Tetraodon mola</name>
    <dbReference type="NCBI Taxonomy" id="94237"/>
    <lineage>
        <taxon>Eukaryota</taxon>
        <taxon>Metazoa</taxon>
        <taxon>Chordata</taxon>
        <taxon>Craniata</taxon>
        <taxon>Vertebrata</taxon>
        <taxon>Euteleostomi</taxon>
        <taxon>Actinopterygii</taxon>
        <taxon>Neopterygii</taxon>
        <taxon>Teleostei</taxon>
        <taxon>Neoteleostei</taxon>
        <taxon>Acanthomorphata</taxon>
        <taxon>Eupercaria</taxon>
        <taxon>Tetraodontiformes</taxon>
        <taxon>Molidae</taxon>
        <taxon>Mola</taxon>
    </lineage>
</organism>
<reference evidence="3" key="2">
    <citation type="submission" date="2025-09" db="UniProtKB">
        <authorList>
            <consortium name="Ensembl"/>
        </authorList>
    </citation>
    <scope>IDENTIFICATION</scope>
</reference>
<sequence length="92" mass="10574">KQHGLLRLDTSQTSLQLITTTRTKTDTIHVFLRPDACFLDQNPGSCQNYTVMWFFDAKRNECARFWYGGCGGNDNRFQTQAECESVCLTESR</sequence>
<dbReference type="STRING" id="94237.ENSMMOP00000024138"/>
<dbReference type="PROSITE" id="PS50279">
    <property type="entry name" value="BPTI_KUNITZ_2"/>
    <property type="match status" value="1"/>
</dbReference>
<dbReference type="InterPro" id="IPR002223">
    <property type="entry name" value="Kunitz_BPTI"/>
</dbReference>
<evidence type="ECO:0000313" key="3">
    <source>
        <dbReference type="Ensembl" id="ENSMMOP00000024138.1"/>
    </source>
</evidence>
<dbReference type="OMA" id="DAKRNEC"/>
<dbReference type="InterPro" id="IPR020901">
    <property type="entry name" value="Prtase_inh_Kunz-CS"/>
</dbReference>
<dbReference type="PANTHER" id="PTHR10083:SF375">
    <property type="entry name" value="BPTI_KUNITZ INHIBITOR DOMAIN-CONTAINING PROTEIN"/>
    <property type="match status" value="1"/>
</dbReference>
<accession>A0A3Q3X009</accession>
<dbReference type="PROSITE" id="PS00280">
    <property type="entry name" value="BPTI_KUNITZ_1"/>
    <property type="match status" value="1"/>
</dbReference>
<dbReference type="CDD" id="cd22631">
    <property type="entry name" value="Kunitz_collagen_alpha6_VI-like"/>
    <property type="match status" value="1"/>
</dbReference>